<dbReference type="InterPro" id="IPR006204">
    <property type="entry name" value="GHMP_kinase_N_dom"/>
</dbReference>
<comment type="similarity">
    <text evidence="1 9">Belongs to the GHMP kinase family. IspE subfamily.</text>
</comment>
<dbReference type="GeneID" id="77462724"/>
<dbReference type="RefSeq" id="WP_022789936.1">
    <property type="nucleotide sequence ID" value="NZ_UHFX01000003.1"/>
</dbReference>
<comment type="caution">
    <text evidence="9">Lacks conserved residue(s) required for the propagation of feature annotation.</text>
</comment>
<gene>
    <name evidence="9 12" type="primary">ispE</name>
    <name evidence="12" type="ORF">NCTC11087_01783</name>
</gene>
<organism evidence="12 13">
    <name type="scientific">Faecalicoccus pleomorphus</name>
    <dbReference type="NCBI Taxonomy" id="1323"/>
    <lineage>
        <taxon>Bacteria</taxon>
        <taxon>Bacillati</taxon>
        <taxon>Bacillota</taxon>
        <taxon>Erysipelotrichia</taxon>
        <taxon>Erysipelotrichales</taxon>
        <taxon>Erysipelotrichaceae</taxon>
        <taxon>Faecalicoccus</taxon>
    </lineage>
</organism>
<dbReference type="EC" id="2.7.1.148" evidence="2 9"/>
<dbReference type="InterPro" id="IPR020568">
    <property type="entry name" value="Ribosomal_Su5_D2-typ_SF"/>
</dbReference>
<evidence type="ECO:0000259" key="10">
    <source>
        <dbReference type="Pfam" id="PF00288"/>
    </source>
</evidence>
<dbReference type="GO" id="GO:0019288">
    <property type="term" value="P:isopentenyl diphosphate biosynthetic process, methylerythritol 4-phosphate pathway"/>
    <property type="evidence" value="ECO:0007669"/>
    <property type="project" value="UniProtKB-UniRule"/>
</dbReference>
<evidence type="ECO:0000256" key="6">
    <source>
        <dbReference type="ARBA" id="ARBA00022777"/>
    </source>
</evidence>
<feature type="domain" description="GHMP kinase C-terminal" evidence="11">
    <location>
        <begin position="193"/>
        <end position="254"/>
    </location>
</feature>
<dbReference type="GO" id="GO:0050515">
    <property type="term" value="F:4-(cytidine 5'-diphospho)-2-C-methyl-D-erythritol kinase activity"/>
    <property type="evidence" value="ECO:0007669"/>
    <property type="project" value="UniProtKB-UniRule"/>
</dbReference>
<keyword evidence="4 9" id="KW-0808">Transferase</keyword>
<comment type="pathway">
    <text evidence="9">Isoprenoid biosynthesis; isopentenyl diphosphate biosynthesis via DXP pathway; isopentenyl diphosphate from 1-deoxy-D-xylulose 5-phosphate: step 3/6.</text>
</comment>
<sequence length="276" mass="31043">MKIKAQAKVNLALDVVRIMENEYHELDMIMAPVSLYNEIEIHPSQQDLITCDTMNLPKNSTIHRTLQVLKEKKPDLSHYHIHVIKHIPDQAGLAGSSADAAAVFKAVCAMEGLSMELNEQLKLAARIGADVPFCMVNRFARVKGIGEKIECITTDWKLPCLLVKPSFGISTPQAFQLWESGDQCSIDVSQIQKCIEQKDYNSLMRTMQNALETPAFMLQPSLKELKESMEKFDLDRVMMTGSGSCLMGFSFNQEVLLQTQKYFSNQGYFSQIVTIG</sequence>
<comment type="catalytic activity">
    <reaction evidence="9">
        <text>4-CDP-2-C-methyl-D-erythritol + ATP = 4-CDP-2-C-methyl-D-erythritol 2-phosphate + ADP + H(+)</text>
        <dbReference type="Rhea" id="RHEA:18437"/>
        <dbReference type="ChEBI" id="CHEBI:15378"/>
        <dbReference type="ChEBI" id="CHEBI:30616"/>
        <dbReference type="ChEBI" id="CHEBI:57823"/>
        <dbReference type="ChEBI" id="CHEBI:57919"/>
        <dbReference type="ChEBI" id="CHEBI:456216"/>
        <dbReference type="EC" id="2.7.1.148"/>
    </reaction>
</comment>
<dbReference type="GO" id="GO:0005524">
    <property type="term" value="F:ATP binding"/>
    <property type="evidence" value="ECO:0007669"/>
    <property type="project" value="UniProtKB-UniRule"/>
</dbReference>
<reference evidence="12 13" key="1">
    <citation type="submission" date="2018-06" db="EMBL/GenBank/DDBJ databases">
        <authorList>
            <consortium name="Pathogen Informatics"/>
            <person name="Doyle S."/>
        </authorList>
    </citation>
    <scope>NUCLEOTIDE SEQUENCE [LARGE SCALE GENOMIC DNA]</scope>
    <source>
        <strain evidence="12 13">NCTC11087</strain>
    </source>
</reference>
<proteinExistence type="inferred from homology"/>
<evidence type="ECO:0000313" key="12">
    <source>
        <dbReference type="EMBL" id="SUO04854.1"/>
    </source>
</evidence>
<dbReference type="SUPFAM" id="SSF54211">
    <property type="entry name" value="Ribosomal protein S5 domain 2-like"/>
    <property type="match status" value="1"/>
</dbReference>
<keyword evidence="5 9" id="KW-0547">Nucleotide-binding</keyword>
<evidence type="ECO:0000256" key="8">
    <source>
        <dbReference type="ARBA" id="ARBA00032554"/>
    </source>
</evidence>
<dbReference type="SUPFAM" id="SSF55060">
    <property type="entry name" value="GHMP Kinase, C-terminal domain"/>
    <property type="match status" value="1"/>
</dbReference>
<dbReference type="InterPro" id="IPR036554">
    <property type="entry name" value="GHMP_kinase_C_sf"/>
</dbReference>
<feature type="active site" evidence="9">
    <location>
        <position position="8"/>
    </location>
</feature>
<keyword evidence="9" id="KW-0414">Isoprene biosynthesis</keyword>
<dbReference type="Pfam" id="PF08544">
    <property type="entry name" value="GHMP_kinases_C"/>
    <property type="match status" value="1"/>
</dbReference>
<dbReference type="InterPro" id="IPR013750">
    <property type="entry name" value="GHMP_kinase_C_dom"/>
</dbReference>
<dbReference type="Pfam" id="PF00288">
    <property type="entry name" value="GHMP_kinases_N"/>
    <property type="match status" value="1"/>
</dbReference>
<keyword evidence="7 9" id="KW-0067">ATP-binding</keyword>
<dbReference type="GO" id="GO:0016114">
    <property type="term" value="P:terpenoid biosynthetic process"/>
    <property type="evidence" value="ECO:0007669"/>
    <property type="project" value="UniProtKB-UniRule"/>
</dbReference>
<feature type="active site" evidence="9">
    <location>
        <position position="130"/>
    </location>
</feature>
<dbReference type="Gene3D" id="3.30.70.890">
    <property type="entry name" value="GHMP kinase, C-terminal domain"/>
    <property type="match status" value="1"/>
</dbReference>
<dbReference type="Gene3D" id="3.30.230.10">
    <property type="match status" value="1"/>
</dbReference>
<evidence type="ECO:0000256" key="3">
    <source>
        <dbReference type="ARBA" id="ARBA00017473"/>
    </source>
</evidence>
<dbReference type="PANTHER" id="PTHR43527:SF2">
    <property type="entry name" value="4-DIPHOSPHOCYTIDYL-2-C-METHYL-D-ERYTHRITOL KINASE, CHLOROPLASTIC"/>
    <property type="match status" value="1"/>
</dbReference>
<comment type="function">
    <text evidence="9">Catalyzes the phosphorylation of the position 2 hydroxy group of 4-diphosphocytidyl-2C-methyl-D-erythritol.</text>
</comment>
<dbReference type="AlphaFoldDB" id="A0A380LLT0"/>
<evidence type="ECO:0000256" key="9">
    <source>
        <dbReference type="HAMAP-Rule" id="MF_00061"/>
    </source>
</evidence>
<evidence type="ECO:0000259" key="11">
    <source>
        <dbReference type="Pfam" id="PF08544"/>
    </source>
</evidence>
<accession>A0A380LLT0</accession>
<dbReference type="Proteomes" id="UP000255523">
    <property type="component" value="Unassembled WGS sequence"/>
</dbReference>
<dbReference type="InterPro" id="IPR014721">
    <property type="entry name" value="Ribsml_uS5_D2-typ_fold_subgr"/>
</dbReference>
<dbReference type="InterPro" id="IPR004424">
    <property type="entry name" value="IspE"/>
</dbReference>
<dbReference type="HAMAP" id="MF_00061">
    <property type="entry name" value="IspE"/>
    <property type="match status" value="1"/>
</dbReference>
<dbReference type="NCBIfam" id="TIGR00154">
    <property type="entry name" value="ispE"/>
    <property type="match status" value="1"/>
</dbReference>
<evidence type="ECO:0000256" key="7">
    <source>
        <dbReference type="ARBA" id="ARBA00022840"/>
    </source>
</evidence>
<protein>
    <recommendedName>
        <fullName evidence="3 9">4-diphosphocytidyl-2-C-methyl-D-erythritol kinase</fullName>
        <shortName evidence="9">CMK</shortName>
        <ecNumber evidence="2 9">2.7.1.148</ecNumber>
    </recommendedName>
    <alternativeName>
        <fullName evidence="8 9">4-(cytidine-5'-diphospho)-2-C-methyl-D-erythritol kinase</fullName>
    </alternativeName>
</protein>
<evidence type="ECO:0000313" key="13">
    <source>
        <dbReference type="Proteomes" id="UP000255523"/>
    </source>
</evidence>
<dbReference type="PANTHER" id="PTHR43527">
    <property type="entry name" value="4-DIPHOSPHOCYTIDYL-2-C-METHYL-D-ERYTHRITOL KINASE, CHLOROPLASTIC"/>
    <property type="match status" value="1"/>
</dbReference>
<evidence type="ECO:0000256" key="2">
    <source>
        <dbReference type="ARBA" id="ARBA00012052"/>
    </source>
</evidence>
<evidence type="ECO:0000256" key="1">
    <source>
        <dbReference type="ARBA" id="ARBA00009684"/>
    </source>
</evidence>
<keyword evidence="6 9" id="KW-0418">Kinase</keyword>
<evidence type="ECO:0000256" key="4">
    <source>
        <dbReference type="ARBA" id="ARBA00022679"/>
    </source>
</evidence>
<dbReference type="UniPathway" id="UPA00056">
    <property type="reaction ID" value="UER00094"/>
</dbReference>
<evidence type="ECO:0000256" key="5">
    <source>
        <dbReference type="ARBA" id="ARBA00022741"/>
    </source>
</evidence>
<feature type="domain" description="GHMP kinase N-terminal" evidence="10">
    <location>
        <begin position="62"/>
        <end position="136"/>
    </location>
</feature>
<keyword evidence="13" id="KW-1185">Reference proteome</keyword>
<name>A0A380LLT0_9FIRM</name>
<dbReference type="PIRSF" id="PIRSF010376">
    <property type="entry name" value="IspE"/>
    <property type="match status" value="1"/>
</dbReference>
<dbReference type="EMBL" id="UHFX01000003">
    <property type="protein sequence ID" value="SUO04854.1"/>
    <property type="molecule type" value="Genomic_DNA"/>
</dbReference>
<dbReference type="OrthoDB" id="9809438at2"/>